<feature type="transmembrane region" description="Helical" evidence="13">
    <location>
        <begin position="133"/>
        <end position="153"/>
    </location>
</feature>
<name>A0ABY0IGI7_9BACT</name>
<keyword evidence="12 13" id="KW-0472">Membrane</keyword>
<dbReference type="InterPro" id="IPR044537">
    <property type="entry name" value="Rip2-like"/>
</dbReference>
<dbReference type="InterPro" id="IPR052348">
    <property type="entry name" value="Metallopeptidase_M50B"/>
</dbReference>
<feature type="transmembrane region" description="Helical" evidence="13">
    <location>
        <begin position="53"/>
        <end position="74"/>
    </location>
</feature>
<comment type="caution">
    <text evidence="15">The sequence shown here is derived from an EMBL/GenBank/DDBJ whole genome shotgun (WGS) entry which is preliminary data.</text>
</comment>
<keyword evidence="8" id="KW-0378">Hydrolase</keyword>
<comment type="similarity">
    <text evidence="3">Belongs to the peptidase M50B family.</text>
</comment>
<keyword evidence="6 13" id="KW-0812">Transmembrane</keyword>
<reference evidence="16" key="1">
    <citation type="journal article" date="2019" name="Int. J. Syst. Evol. Microbiol.">
        <title>Halobacteriovorax valvorus sp. nov., a novel prokaryotic predator isolated from coastal seawater of China.</title>
        <authorList>
            <person name="Chen M.-X."/>
        </authorList>
    </citation>
    <scope>NUCLEOTIDE SEQUENCE [LARGE SCALE GENOMIC DNA]</scope>
    <source>
        <strain evidence="16">BL9</strain>
    </source>
</reference>
<protein>
    <submittedName>
        <fullName evidence="15">Site-2 protease family protein</fullName>
    </submittedName>
</protein>
<proteinExistence type="inferred from homology"/>
<keyword evidence="9" id="KW-0862">Zinc</keyword>
<evidence type="ECO:0000256" key="1">
    <source>
        <dbReference type="ARBA" id="ARBA00001947"/>
    </source>
</evidence>
<dbReference type="Pfam" id="PF02163">
    <property type="entry name" value="Peptidase_M50"/>
    <property type="match status" value="1"/>
</dbReference>
<evidence type="ECO:0000256" key="7">
    <source>
        <dbReference type="ARBA" id="ARBA00022723"/>
    </source>
</evidence>
<evidence type="ECO:0000256" key="2">
    <source>
        <dbReference type="ARBA" id="ARBA00004651"/>
    </source>
</evidence>
<keyword evidence="4" id="KW-1003">Cell membrane</keyword>
<feature type="transmembrane region" description="Helical" evidence="13">
    <location>
        <begin position="182"/>
        <end position="200"/>
    </location>
</feature>
<evidence type="ECO:0000256" key="12">
    <source>
        <dbReference type="ARBA" id="ARBA00023136"/>
    </source>
</evidence>
<keyword evidence="11" id="KW-0482">Metalloprotease</keyword>
<dbReference type="CDD" id="cd06158">
    <property type="entry name" value="S2P-M50_like_1"/>
    <property type="match status" value="1"/>
</dbReference>
<keyword evidence="5 15" id="KW-0645">Protease</keyword>
<evidence type="ECO:0000313" key="15">
    <source>
        <dbReference type="EMBL" id="RZF22071.1"/>
    </source>
</evidence>
<gene>
    <name evidence="15" type="ORF">DAY19_10340</name>
</gene>
<keyword evidence="7" id="KW-0479">Metal-binding</keyword>
<evidence type="ECO:0000256" key="6">
    <source>
        <dbReference type="ARBA" id="ARBA00022692"/>
    </source>
</evidence>
<dbReference type="Proteomes" id="UP000443582">
    <property type="component" value="Unassembled WGS sequence"/>
</dbReference>
<evidence type="ECO:0000259" key="14">
    <source>
        <dbReference type="Pfam" id="PF02163"/>
    </source>
</evidence>
<organism evidence="15 16">
    <name type="scientific">Halobacteriovorax vibrionivorans</name>
    <dbReference type="NCBI Taxonomy" id="2152716"/>
    <lineage>
        <taxon>Bacteria</taxon>
        <taxon>Pseudomonadati</taxon>
        <taxon>Bdellovibrionota</taxon>
        <taxon>Bacteriovoracia</taxon>
        <taxon>Bacteriovoracales</taxon>
        <taxon>Halobacteriovoraceae</taxon>
        <taxon>Halobacteriovorax</taxon>
    </lineage>
</organism>
<evidence type="ECO:0000256" key="9">
    <source>
        <dbReference type="ARBA" id="ARBA00022833"/>
    </source>
</evidence>
<evidence type="ECO:0000256" key="10">
    <source>
        <dbReference type="ARBA" id="ARBA00022989"/>
    </source>
</evidence>
<evidence type="ECO:0000256" key="11">
    <source>
        <dbReference type="ARBA" id="ARBA00023049"/>
    </source>
</evidence>
<sequence>MDLMQIINKLTLALPGFLLAISFHEFGHGWMAKRYGDDTADRLGRLTLNPAPHIDLVGTVIFPLVAIFAGWIPFGWAKPVPVDVRRFKNIKSGLFWVSFAGPGANLLLMVFSALLFGMVYAYVPATFSLKSQFIQMLEYSVMINVVLAVFNLIPFPPLDGSKMVAAYLDYNTARKYEELQRFSFVFILVLWFTPILGYVIRPVMGLGLILMNGFAAILS</sequence>
<accession>A0ABY0IGI7</accession>
<dbReference type="InterPro" id="IPR008915">
    <property type="entry name" value="Peptidase_M50"/>
</dbReference>
<comment type="cofactor">
    <cofactor evidence="1">
        <name>Zn(2+)</name>
        <dbReference type="ChEBI" id="CHEBI:29105"/>
    </cofactor>
</comment>
<dbReference type="GO" id="GO:0008233">
    <property type="term" value="F:peptidase activity"/>
    <property type="evidence" value="ECO:0007669"/>
    <property type="project" value="UniProtKB-KW"/>
</dbReference>
<dbReference type="PANTHER" id="PTHR35864:SF1">
    <property type="entry name" value="ZINC METALLOPROTEASE YWHC-RELATED"/>
    <property type="match status" value="1"/>
</dbReference>
<keyword evidence="16" id="KW-1185">Reference proteome</keyword>
<comment type="subcellular location">
    <subcellularLocation>
        <location evidence="2">Cell membrane</location>
        <topology evidence="2">Multi-pass membrane protein</topology>
    </subcellularLocation>
</comment>
<dbReference type="GO" id="GO:0006508">
    <property type="term" value="P:proteolysis"/>
    <property type="evidence" value="ECO:0007669"/>
    <property type="project" value="UniProtKB-KW"/>
</dbReference>
<evidence type="ECO:0000256" key="8">
    <source>
        <dbReference type="ARBA" id="ARBA00022801"/>
    </source>
</evidence>
<dbReference type="PANTHER" id="PTHR35864">
    <property type="entry name" value="ZINC METALLOPROTEASE MJ0611-RELATED"/>
    <property type="match status" value="1"/>
</dbReference>
<evidence type="ECO:0000256" key="4">
    <source>
        <dbReference type="ARBA" id="ARBA00022475"/>
    </source>
</evidence>
<evidence type="ECO:0000256" key="3">
    <source>
        <dbReference type="ARBA" id="ARBA00007931"/>
    </source>
</evidence>
<keyword evidence="10 13" id="KW-1133">Transmembrane helix</keyword>
<evidence type="ECO:0000256" key="5">
    <source>
        <dbReference type="ARBA" id="ARBA00022670"/>
    </source>
</evidence>
<feature type="domain" description="Peptidase M50" evidence="14">
    <location>
        <begin position="128"/>
        <end position="189"/>
    </location>
</feature>
<feature type="transmembrane region" description="Helical" evidence="13">
    <location>
        <begin position="94"/>
        <end position="121"/>
    </location>
</feature>
<evidence type="ECO:0000256" key="13">
    <source>
        <dbReference type="SAM" id="Phobius"/>
    </source>
</evidence>
<dbReference type="EMBL" id="QDKL01000002">
    <property type="protein sequence ID" value="RZF22071.1"/>
    <property type="molecule type" value="Genomic_DNA"/>
</dbReference>
<evidence type="ECO:0000313" key="16">
    <source>
        <dbReference type="Proteomes" id="UP000443582"/>
    </source>
</evidence>